<dbReference type="Proteomes" id="UP000449906">
    <property type="component" value="Unassembled WGS sequence"/>
</dbReference>
<name>A0A7J5DUE3_NOCSI</name>
<accession>A0A7J5DUE3</accession>
<evidence type="ECO:0000313" key="2">
    <source>
        <dbReference type="Proteomes" id="UP000449906"/>
    </source>
</evidence>
<sequence>MVRRGVAAGAVVLLAGGLGLQPVPSAEAVVRAAELNAAEWVTVPSGCADDMTGSEPNRVDLPRDGRPHTVRLQRSGTVSNSAVSATSVVTGTLAGDAWGSVRMGLAVSSSVTARPRGGTICSLTYKLDSGVVADVTAPRPSWLVISAKGAVRSGGTAVVAASADSGAEHVVLPGRKLTRLVPAGGYVVGTRVTAQVAVPATSSTPPAVASSASVSGSLGLFPIGTLRQQSGKARAYLTAGHRDCAGRRVTMTLTPKAATKARRITLSVNGKRARVLTGKALRRASVRLTKIPARSDGAISATVVTRSGAVRKMTARSWPCA</sequence>
<proteinExistence type="predicted"/>
<dbReference type="EMBL" id="WBVM01000002">
    <property type="protein sequence ID" value="KAB2808948.1"/>
    <property type="molecule type" value="Genomic_DNA"/>
</dbReference>
<organism evidence="1 2">
    <name type="scientific">Nocardioides simplex</name>
    <name type="common">Arthrobacter simplex</name>
    <dbReference type="NCBI Taxonomy" id="2045"/>
    <lineage>
        <taxon>Bacteria</taxon>
        <taxon>Bacillati</taxon>
        <taxon>Actinomycetota</taxon>
        <taxon>Actinomycetes</taxon>
        <taxon>Propionibacteriales</taxon>
        <taxon>Nocardioidaceae</taxon>
        <taxon>Pimelobacter</taxon>
    </lineage>
</organism>
<reference evidence="1 2" key="1">
    <citation type="submission" date="2019-09" db="EMBL/GenBank/DDBJ databases">
        <title>Pimelobacter sp. isolated from Paulinella.</title>
        <authorList>
            <person name="Jeong S.E."/>
        </authorList>
    </citation>
    <scope>NUCLEOTIDE SEQUENCE [LARGE SCALE GENOMIC DNA]</scope>
    <source>
        <strain evidence="1 2">Pch-N</strain>
    </source>
</reference>
<comment type="caution">
    <text evidence="1">The sequence shown here is derived from an EMBL/GenBank/DDBJ whole genome shotgun (WGS) entry which is preliminary data.</text>
</comment>
<protein>
    <submittedName>
        <fullName evidence="1">Uncharacterized protein</fullName>
    </submittedName>
</protein>
<evidence type="ECO:0000313" key="1">
    <source>
        <dbReference type="EMBL" id="KAB2808948.1"/>
    </source>
</evidence>
<dbReference type="AlphaFoldDB" id="A0A7J5DUE3"/>
<gene>
    <name evidence="1" type="ORF">F9L07_17920</name>
</gene>
<dbReference type="RefSeq" id="WP_151581147.1">
    <property type="nucleotide sequence ID" value="NZ_WBVM01000002.1"/>
</dbReference>